<keyword evidence="1" id="KW-0175">Coiled coil</keyword>
<organism evidence="3">
    <name type="scientific">Heterosigma akashiwo</name>
    <name type="common">Chromophytic alga</name>
    <name type="synonym">Heterosigma carterae</name>
    <dbReference type="NCBI Taxonomy" id="2829"/>
    <lineage>
        <taxon>Eukaryota</taxon>
        <taxon>Sar</taxon>
        <taxon>Stramenopiles</taxon>
        <taxon>Ochrophyta</taxon>
        <taxon>Raphidophyceae</taxon>
        <taxon>Chattonellales</taxon>
        <taxon>Chattonellaceae</taxon>
        <taxon>Heterosigma</taxon>
    </lineage>
</organism>
<feature type="compositionally biased region" description="Low complexity" evidence="2">
    <location>
        <begin position="48"/>
        <end position="60"/>
    </location>
</feature>
<dbReference type="SUPFAM" id="SSF57997">
    <property type="entry name" value="Tropomyosin"/>
    <property type="match status" value="1"/>
</dbReference>
<reference evidence="3" key="1">
    <citation type="submission" date="2021-01" db="EMBL/GenBank/DDBJ databases">
        <authorList>
            <person name="Corre E."/>
            <person name="Pelletier E."/>
            <person name="Niang G."/>
            <person name="Scheremetjew M."/>
            <person name="Finn R."/>
            <person name="Kale V."/>
            <person name="Holt S."/>
            <person name="Cochrane G."/>
            <person name="Meng A."/>
            <person name="Brown T."/>
            <person name="Cohen L."/>
        </authorList>
    </citation>
    <scope>NUCLEOTIDE SEQUENCE</scope>
    <source>
        <strain evidence="3">CCMP3107</strain>
    </source>
</reference>
<gene>
    <name evidence="3" type="ORF">HAKA00212_LOCUS1053</name>
</gene>
<sequence>MAEVFSPVTPAASFGFGGPPHRRRRFHHEVEGSPELQSQSCKRFRPENFSFPSNNTSSSPALFNFPQNSNKRSRADVGTESGSHGFAKNQNNENFQAEIENLRFTLSKELEAKEASLSQFKIENASLQNQLAQFQHELQRIQEENKILKKAVNLQNSKAKESEQTIKMQEATLVQAVDHIKKLEQTNYALRIHLENSKSTPLTFDQRPPDVF</sequence>
<dbReference type="AlphaFoldDB" id="A0A6V1NE11"/>
<accession>A0A6V1NE11</accession>
<evidence type="ECO:0000256" key="2">
    <source>
        <dbReference type="SAM" id="MobiDB-lite"/>
    </source>
</evidence>
<proteinExistence type="predicted"/>
<dbReference type="EMBL" id="HBIU01002921">
    <property type="protein sequence ID" value="CAE0622023.1"/>
    <property type="molecule type" value="Transcribed_RNA"/>
</dbReference>
<name>A0A6V1NE11_HETAK</name>
<protein>
    <submittedName>
        <fullName evidence="3">Uncharacterized protein</fullName>
    </submittedName>
</protein>
<evidence type="ECO:0000256" key="1">
    <source>
        <dbReference type="SAM" id="Coils"/>
    </source>
</evidence>
<feature type="coiled-coil region" evidence="1">
    <location>
        <begin position="110"/>
        <end position="186"/>
    </location>
</feature>
<evidence type="ECO:0000313" key="3">
    <source>
        <dbReference type="EMBL" id="CAE0622023.1"/>
    </source>
</evidence>
<feature type="region of interest" description="Disordered" evidence="2">
    <location>
        <begin position="1"/>
        <end position="89"/>
    </location>
</feature>